<name>A0A1M4ZUS9_9FIRM</name>
<dbReference type="InterPro" id="IPR003784">
    <property type="entry name" value="BioY"/>
</dbReference>
<organism evidence="4 5">
    <name type="scientific">Schwartzia succinivorans DSM 10502</name>
    <dbReference type="NCBI Taxonomy" id="1123243"/>
    <lineage>
        <taxon>Bacteria</taxon>
        <taxon>Bacillati</taxon>
        <taxon>Bacillota</taxon>
        <taxon>Negativicutes</taxon>
        <taxon>Selenomonadales</taxon>
        <taxon>Selenomonadaceae</taxon>
        <taxon>Schwartzia</taxon>
    </lineage>
</organism>
<keyword evidence="2" id="KW-1003">Cell membrane</keyword>
<feature type="transmembrane region" description="Helical" evidence="3">
    <location>
        <begin position="146"/>
        <end position="173"/>
    </location>
</feature>
<keyword evidence="5" id="KW-1185">Reference proteome</keyword>
<reference evidence="4 5" key="1">
    <citation type="submission" date="2016-11" db="EMBL/GenBank/DDBJ databases">
        <authorList>
            <person name="Jaros S."/>
            <person name="Januszkiewicz K."/>
            <person name="Wedrychowicz H."/>
        </authorList>
    </citation>
    <scope>NUCLEOTIDE SEQUENCE [LARGE SCALE GENOMIC DNA]</scope>
    <source>
        <strain evidence="4 5">DSM 10502</strain>
    </source>
</reference>
<dbReference type="PANTHER" id="PTHR34295">
    <property type="entry name" value="BIOTIN TRANSPORTER BIOY"/>
    <property type="match status" value="1"/>
</dbReference>
<keyword evidence="3" id="KW-1133">Transmembrane helix</keyword>
<dbReference type="PANTHER" id="PTHR34295:SF1">
    <property type="entry name" value="BIOTIN TRANSPORTER BIOY"/>
    <property type="match status" value="1"/>
</dbReference>
<evidence type="ECO:0000313" key="4">
    <source>
        <dbReference type="EMBL" id="SHF21567.1"/>
    </source>
</evidence>
<proteinExistence type="inferred from homology"/>
<comment type="similarity">
    <text evidence="1 2">Belongs to the BioY family.</text>
</comment>
<protein>
    <recommendedName>
        <fullName evidence="2">Biotin transporter</fullName>
    </recommendedName>
</protein>
<dbReference type="AlphaFoldDB" id="A0A1M4ZUS9"/>
<evidence type="ECO:0000256" key="3">
    <source>
        <dbReference type="SAM" id="Phobius"/>
    </source>
</evidence>
<keyword evidence="3" id="KW-0812">Transmembrane</keyword>
<feature type="transmembrane region" description="Helical" evidence="3">
    <location>
        <begin position="84"/>
        <end position="101"/>
    </location>
</feature>
<sequence>MKNLELREMILCALFVALVAAGAFIRIPVGSDVFTLQFMFTLLAGLLLGRRLGATAVFVYVLLGLIGVPVFASGGGPGYVLQPTFGYLLGFIVQAWFCGWYSRRLKEISMKSLLLVNVGGMAIVYLFGLSWFYVISNYVIDAPVSLWWVVLYCGILQVVPDFLLCTAAAGIAVKCKTAGVWVENKEIRNIYNVKEA</sequence>
<dbReference type="Gene3D" id="1.10.1760.20">
    <property type="match status" value="1"/>
</dbReference>
<dbReference type="Pfam" id="PF02632">
    <property type="entry name" value="BioY"/>
    <property type="match status" value="1"/>
</dbReference>
<dbReference type="STRING" id="1123243.SAMN02745190_02116"/>
<feature type="transmembrane region" description="Helical" evidence="3">
    <location>
        <begin position="113"/>
        <end position="134"/>
    </location>
</feature>
<accession>A0A1M4ZUS9</accession>
<comment type="subcellular location">
    <subcellularLocation>
        <location evidence="2">Cell membrane</location>
        <topology evidence="2">Multi-pass membrane protein</topology>
    </subcellularLocation>
</comment>
<evidence type="ECO:0000256" key="1">
    <source>
        <dbReference type="ARBA" id="ARBA00010692"/>
    </source>
</evidence>
<dbReference type="EMBL" id="FQUG01000009">
    <property type="protein sequence ID" value="SHF21567.1"/>
    <property type="molecule type" value="Genomic_DNA"/>
</dbReference>
<dbReference type="GO" id="GO:0005886">
    <property type="term" value="C:plasma membrane"/>
    <property type="evidence" value="ECO:0007669"/>
    <property type="project" value="UniProtKB-SubCell"/>
</dbReference>
<dbReference type="Proteomes" id="UP000184404">
    <property type="component" value="Unassembled WGS sequence"/>
</dbReference>
<gene>
    <name evidence="4" type="ORF">SAMN02745190_02116</name>
</gene>
<dbReference type="GO" id="GO:0015225">
    <property type="term" value="F:biotin transmembrane transporter activity"/>
    <property type="evidence" value="ECO:0007669"/>
    <property type="project" value="UniProtKB-UniRule"/>
</dbReference>
<feature type="transmembrane region" description="Helical" evidence="3">
    <location>
        <begin position="56"/>
        <end position="72"/>
    </location>
</feature>
<evidence type="ECO:0000256" key="2">
    <source>
        <dbReference type="PIRNR" id="PIRNR016661"/>
    </source>
</evidence>
<keyword evidence="2 3" id="KW-0472">Membrane</keyword>
<feature type="transmembrane region" description="Helical" evidence="3">
    <location>
        <begin position="33"/>
        <end position="49"/>
    </location>
</feature>
<evidence type="ECO:0000313" key="5">
    <source>
        <dbReference type="Proteomes" id="UP000184404"/>
    </source>
</evidence>
<dbReference type="RefSeq" id="WP_234988322.1">
    <property type="nucleotide sequence ID" value="NZ_FQUG01000009.1"/>
</dbReference>
<keyword evidence="2" id="KW-0813">Transport</keyword>
<dbReference type="PIRSF" id="PIRSF016661">
    <property type="entry name" value="BioY"/>
    <property type="match status" value="1"/>
</dbReference>